<gene>
    <name evidence="1" type="ORF">BO88DRAFT_392086</name>
</gene>
<dbReference type="RefSeq" id="XP_025560892.1">
    <property type="nucleotide sequence ID" value="XM_025705041.1"/>
</dbReference>
<dbReference type="GeneID" id="37209633"/>
<name>A0A319BVD7_ASPVC</name>
<evidence type="ECO:0000313" key="1">
    <source>
        <dbReference type="EMBL" id="PYH67098.1"/>
    </source>
</evidence>
<dbReference type="EMBL" id="KZ821631">
    <property type="protein sequence ID" value="PYH67098.1"/>
    <property type="molecule type" value="Genomic_DNA"/>
</dbReference>
<sequence>MAITAYLSTVIGIIENFFLALSHYTVPIQGALHMTCKTSRDARMQPCLVGSRCSNKMGTRPDTSKDRK</sequence>
<dbReference type="Proteomes" id="UP000248405">
    <property type="component" value="Unassembled WGS sequence"/>
</dbReference>
<keyword evidence="2" id="KW-1185">Reference proteome</keyword>
<protein>
    <submittedName>
        <fullName evidence="1">Uncharacterized protein</fullName>
    </submittedName>
</protein>
<accession>A0A319BVD7</accession>
<evidence type="ECO:0000313" key="2">
    <source>
        <dbReference type="Proteomes" id="UP000248405"/>
    </source>
</evidence>
<organism evidence="1 2">
    <name type="scientific">Aspergillus vadensis (strain CBS 113365 / IMI 142717 / IBT 24658)</name>
    <dbReference type="NCBI Taxonomy" id="1448311"/>
    <lineage>
        <taxon>Eukaryota</taxon>
        <taxon>Fungi</taxon>
        <taxon>Dikarya</taxon>
        <taxon>Ascomycota</taxon>
        <taxon>Pezizomycotina</taxon>
        <taxon>Eurotiomycetes</taxon>
        <taxon>Eurotiomycetidae</taxon>
        <taxon>Eurotiales</taxon>
        <taxon>Aspergillaceae</taxon>
        <taxon>Aspergillus</taxon>
        <taxon>Aspergillus subgen. Circumdati</taxon>
    </lineage>
</organism>
<dbReference type="AlphaFoldDB" id="A0A319BVD7"/>
<proteinExistence type="predicted"/>
<reference evidence="1" key="1">
    <citation type="submission" date="2016-12" db="EMBL/GenBank/DDBJ databases">
        <title>The genomes of Aspergillus section Nigri reveals drivers in fungal speciation.</title>
        <authorList>
            <consortium name="DOE Joint Genome Institute"/>
            <person name="Vesth T.C."/>
            <person name="Nybo J."/>
            <person name="Theobald S."/>
            <person name="Brandl J."/>
            <person name="Frisvad J.C."/>
            <person name="Nielsen K.F."/>
            <person name="Lyhne E.K."/>
            <person name="Kogle M.E."/>
            <person name="Kuo A."/>
            <person name="Riley R."/>
            <person name="Clum A."/>
            <person name="Nolan M."/>
            <person name="Lipzen A."/>
            <person name="Salamov A."/>
            <person name="Henrissat B."/>
            <person name="Wiebenga A."/>
            <person name="De Vries R.P."/>
            <person name="Grigoriev I.V."/>
            <person name="Mortensen U.H."/>
            <person name="Andersen M.R."/>
            <person name="Baker S.E."/>
        </authorList>
    </citation>
    <scope>NUCLEOTIDE SEQUENCE [LARGE SCALE GENOMIC DNA]</scope>
    <source>
        <strain evidence="1">CBS 113365</strain>
    </source>
</reference>